<dbReference type="PANTHER" id="PTHR43269">
    <property type="entry name" value="SODIUM/PROTON ANTIPORTER 1-RELATED"/>
    <property type="match status" value="1"/>
</dbReference>
<dbReference type="PANTHER" id="PTHR43269:SF2">
    <property type="entry name" value="SODIUM_PROTON ANTIPORTER 1-RELATED"/>
    <property type="match status" value="1"/>
</dbReference>
<keyword evidence="3" id="KW-1185">Reference proteome</keyword>
<keyword evidence="1" id="KW-1133">Transmembrane helix</keyword>
<evidence type="ECO:0000313" key="2">
    <source>
        <dbReference type="EMBL" id="QJR12421.1"/>
    </source>
</evidence>
<evidence type="ECO:0000313" key="3">
    <source>
        <dbReference type="Proteomes" id="UP000501534"/>
    </source>
</evidence>
<feature type="transmembrane region" description="Helical" evidence="1">
    <location>
        <begin position="114"/>
        <end position="135"/>
    </location>
</feature>
<dbReference type="AlphaFoldDB" id="A0A6M4GYT0"/>
<dbReference type="GO" id="GO:0006814">
    <property type="term" value="P:sodium ion transport"/>
    <property type="evidence" value="ECO:0007669"/>
    <property type="project" value="InterPro"/>
</dbReference>
<keyword evidence="1" id="KW-0472">Membrane</keyword>
<feature type="transmembrane region" description="Helical" evidence="1">
    <location>
        <begin position="317"/>
        <end position="336"/>
    </location>
</feature>
<sequence length="425" mass="45032">MTPVAGDGPSILGIPVVLVLFALTLLGVATFHRHTLRVGLAGLFIIVVYKLVFTGFKTGAGFAGLGAHLAHEWVTLANLFLLLLGFALLSRHFEESHVPLELPRILPDDWKGAFVLLAVVFVLSSFLDNIAAAIIGGTMARAVFQGKVHIGYLAAIVAASNAGGSGSVVGDTTTTMMWIDGVSPLAVLDAYVAAVVALAIFGWFAARQQHAYSPILKDTPAGTKVDWARVGIVAFILAAAIVSNVMANLHFKWALDTFPVIGVAVWVAILVAAPLRRPDWSVMPETIKGTVFLLSLVTIASMMPVEKLPSPTWQTTFGLGFVSAVFDNIPLTALALKQGGYDWGMLAYAVGFGGSMIWFGSSAGVALSNSFPEARSVGLWLRHGWHVALAYVIGFVVFLVVVGWHPTDKRGGSLGAPPPASQPQR</sequence>
<keyword evidence="1" id="KW-0812">Transmembrane</keyword>
<proteinExistence type="predicted"/>
<gene>
    <name evidence="2" type="ORF">DSM104443_03507</name>
</gene>
<accession>A0A6M4GYT0</accession>
<feature type="transmembrane region" description="Helical" evidence="1">
    <location>
        <begin position="227"/>
        <end position="247"/>
    </location>
</feature>
<name>A0A6M4GYT0_9PROT</name>
<dbReference type="InterPro" id="IPR045016">
    <property type="entry name" value="NhaD-like"/>
</dbReference>
<dbReference type="GO" id="GO:0015297">
    <property type="term" value="F:antiporter activity"/>
    <property type="evidence" value="ECO:0007669"/>
    <property type="project" value="InterPro"/>
</dbReference>
<feature type="transmembrane region" description="Helical" evidence="1">
    <location>
        <begin position="38"/>
        <end position="56"/>
    </location>
</feature>
<evidence type="ECO:0000256" key="1">
    <source>
        <dbReference type="SAM" id="Phobius"/>
    </source>
</evidence>
<feature type="transmembrane region" description="Helical" evidence="1">
    <location>
        <begin position="12"/>
        <end position="31"/>
    </location>
</feature>
<feature type="transmembrane region" description="Helical" evidence="1">
    <location>
        <begin position="287"/>
        <end position="305"/>
    </location>
</feature>
<dbReference type="EMBL" id="CP053069">
    <property type="protein sequence ID" value="QJR12421.1"/>
    <property type="molecule type" value="Genomic_DNA"/>
</dbReference>
<reference evidence="2 3" key="1">
    <citation type="submission" date="2020-04" db="EMBL/GenBank/DDBJ databases">
        <title>Usitatibacter rugosus gen. nov., sp. nov. and Usitatibacter palustris sp. nov., novel members of Usitatibacteraceae fam. nov. within the order Nitrosomonadales isolated from soil.</title>
        <authorList>
            <person name="Huber K.J."/>
            <person name="Neumann-Schaal M."/>
            <person name="Geppert A."/>
            <person name="Luckner M."/>
            <person name="Wanner G."/>
            <person name="Overmann J."/>
        </authorList>
    </citation>
    <scope>NUCLEOTIDE SEQUENCE [LARGE SCALE GENOMIC DNA]</scope>
    <source>
        <strain evidence="2 3">0125_3</strain>
    </source>
</reference>
<protein>
    <recommendedName>
        <fullName evidence="4">Citrate transporter</fullName>
    </recommendedName>
</protein>
<organism evidence="2 3">
    <name type="scientific">Usitatibacter rugosus</name>
    <dbReference type="NCBI Taxonomy" id="2732067"/>
    <lineage>
        <taxon>Bacteria</taxon>
        <taxon>Pseudomonadati</taxon>
        <taxon>Pseudomonadota</taxon>
        <taxon>Betaproteobacteria</taxon>
        <taxon>Nitrosomonadales</taxon>
        <taxon>Usitatibacteraceae</taxon>
        <taxon>Usitatibacter</taxon>
    </lineage>
</organism>
<feature type="transmembrane region" description="Helical" evidence="1">
    <location>
        <begin position="185"/>
        <end position="206"/>
    </location>
</feature>
<evidence type="ECO:0008006" key="4">
    <source>
        <dbReference type="Google" id="ProtNLM"/>
    </source>
</evidence>
<feature type="transmembrane region" description="Helical" evidence="1">
    <location>
        <begin position="385"/>
        <end position="404"/>
    </location>
</feature>
<dbReference type="Proteomes" id="UP000501534">
    <property type="component" value="Chromosome"/>
</dbReference>
<feature type="transmembrane region" description="Helical" evidence="1">
    <location>
        <begin position="343"/>
        <end position="365"/>
    </location>
</feature>
<feature type="transmembrane region" description="Helical" evidence="1">
    <location>
        <begin position="253"/>
        <end position="275"/>
    </location>
</feature>
<dbReference type="RefSeq" id="WP_171094614.1">
    <property type="nucleotide sequence ID" value="NZ_CP053069.1"/>
</dbReference>
<dbReference type="KEGG" id="uru:DSM104443_03507"/>